<dbReference type="EMBL" id="KZ819605">
    <property type="protein sequence ID" value="PWN33020.1"/>
    <property type="molecule type" value="Genomic_DNA"/>
</dbReference>
<protein>
    <submittedName>
        <fullName evidence="2">Alpha/beta-hydrolase</fullName>
    </submittedName>
</protein>
<dbReference type="Gene3D" id="3.40.50.1820">
    <property type="entry name" value="alpha/beta hydrolase"/>
    <property type="match status" value="1"/>
</dbReference>
<dbReference type="Pfam" id="PF01738">
    <property type="entry name" value="DLH"/>
    <property type="match status" value="1"/>
</dbReference>
<dbReference type="InterPro" id="IPR029058">
    <property type="entry name" value="AB_hydrolase_fold"/>
</dbReference>
<dbReference type="Proteomes" id="UP000245771">
    <property type="component" value="Unassembled WGS sequence"/>
</dbReference>
<keyword evidence="3" id="KW-1185">Reference proteome</keyword>
<dbReference type="SUPFAM" id="SSF53474">
    <property type="entry name" value="alpha/beta-Hydrolases"/>
    <property type="match status" value="1"/>
</dbReference>
<dbReference type="GO" id="GO:0016787">
    <property type="term" value="F:hydrolase activity"/>
    <property type="evidence" value="ECO:0007669"/>
    <property type="project" value="UniProtKB-KW"/>
</dbReference>
<organism evidence="2 3">
    <name type="scientific">Meira miltonrushii</name>
    <dbReference type="NCBI Taxonomy" id="1280837"/>
    <lineage>
        <taxon>Eukaryota</taxon>
        <taxon>Fungi</taxon>
        <taxon>Dikarya</taxon>
        <taxon>Basidiomycota</taxon>
        <taxon>Ustilaginomycotina</taxon>
        <taxon>Exobasidiomycetes</taxon>
        <taxon>Exobasidiales</taxon>
        <taxon>Brachybasidiaceae</taxon>
        <taxon>Meira</taxon>
    </lineage>
</organism>
<dbReference type="STRING" id="1280837.A0A316V634"/>
<evidence type="ECO:0000313" key="2">
    <source>
        <dbReference type="EMBL" id="PWN33020.1"/>
    </source>
</evidence>
<name>A0A316V634_9BASI</name>
<dbReference type="RefSeq" id="XP_025353322.1">
    <property type="nucleotide sequence ID" value="XM_025501913.1"/>
</dbReference>
<sequence>MALCINCVSGDVIPGTPRGQIQKIGPYDTYVSKPSSSENQTGNDKAVVLFTDVFGLALTNIKLIADIISDRTGITTFVPDLFHGKPIDPAGMSIPSSATEIRGKSFVSKITTTAKMLTFAPWVYRNWPTSKYNDVETFLSALKETQSVKRVGASGYCYGGKLAIDFNTKGLVDVTVVNHPSFVNASSFADLKGPILFNCAEEDDMFPVKTVEQVRAMLDNNDKAPKHDFKVFKGTAHSFCARPNLADEHVKKGFEEATSRTADWFKSHL</sequence>
<proteinExistence type="predicted"/>
<dbReference type="OrthoDB" id="17560at2759"/>
<dbReference type="PANTHER" id="PTHR17630">
    <property type="entry name" value="DIENELACTONE HYDROLASE"/>
    <property type="match status" value="1"/>
</dbReference>
<evidence type="ECO:0000259" key="1">
    <source>
        <dbReference type="Pfam" id="PF01738"/>
    </source>
</evidence>
<feature type="domain" description="Dienelactone hydrolase" evidence="1">
    <location>
        <begin position="36"/>
        <end position="268"/>
    </location>
</feature>
<dbReference type="InterPro" id="IPR002925">
    <property type="entry name" value="Dienelactn_hydro"/>
</dbReference>
<dbReference type="PANTHER" id="PTHR17630:SF44">
    <property type="entry name" value="PROTEIN AIM2"/>
    <property type="match status" value="1"/>
</dbReference>
<accession>A0A316V634</accession>
<dbReference type="AlphaFoldDB" id="A0A316V634"/>
<dbReference type="GeneID" id="37023694"/>
<dbReference type="InParanoid" id="A0A316V634"/>
<reference evidence="2 3" key="1">
    <citation type="journal article" date="2018" name="Mol. Biol. Evol.">
        <title>Broad Genomic Sampling Reveals a Smut Pathogenic Ancestry of the Fungal Clade Ustilaginomycotina.</title>
        <authorList>
            <person name="Kijpornyongpan T."/>
            <person name="Mondo S.J."/>
            <person name="Barry K."/>
            <person name="Sandor L."/>
            <person name="Lee J."/>
            <person name="Lipzen A."/>
            <person name="Pangilinan J."/>
            <person name="LaButti K."/>
            <person name="Hainaut M."/>
            <person name="Henrissat B."/>
            <person name="Grigoriev I.V."/>
            <person name="Spatafora J.W."/>
            <person name="Aime M.C."/>
        </authorList>
    </citation>
    <scope>NUCLEOTIDE SEQUENCE [LARGE SCALE GENOMIC DNA]</scope>
    <source>
        <strain evidence="2 3">MCA 3882</strain>
    </source>
</reference>
<evidence type="ECO:0000313" key="3">
    <source>
        <dbReference type="Proteomes" id="UP000245771"/>
    </source>
</evidence>
<keyword evidence="2" id="KW-0378">Hydrolase</keyword>
<gene>
    <name evidence="2" type="ORF">FA14DRAFT_192062</name>
</gene>